<dbReference type="OrthoDB" id="16747at2759"/>
<dbReference type="PANTHER" id="PTHR48228">
    <property type="entry name" value="SUCCINYL-COA--D-CITRAMALATE COA-TRANSFERASE"/>
    <property type="match status" value="1"/>
</dbReference>
<dbReference type="SUPFAM" id="SSF89796">
    <property type="entry name" value="CoA-transferase family III (CaiB/BaiF)"/>
    <property type="match status" value="1"/>
</dbReference>
<dbReference type="GO" id="GO:0008111">
    <property type="term" value="F:alpha-methylacyl-CoA racemase activity"/>
    <property type="evidence" value="ECO:0007669"/>
    <property type="project" value="TreeGrafter"/>
</dbReference>
<reference evidence="2" key="1">
    <citation type="submission" date="2021-12" db="EMBL/GenBank/DDBJ databases">
        <authorList>
            <person name="Martin H S."/>
        </authorList>
    </citation>
    <scope>NUCLEOTIDE SEQUENCE</scope>
</reference>
<dbReference type="AlphaFoldDB" id="A0A8J9YHC7"/>
<evidence type="ECO:0000256" key="1">
    <source>
        <dbReference type="ARBA" id="ARBA00008383"/>
    </source>
</evidence>
<proteinExistence type="inferred from homology"/>
<evidence type="ECO:0008006" key="4">
    <source>
        <dbReference type="Google" id="ProtNLM"/>
    </source>
</evidence>
<dbReference type="InterPro" id="IPR044855">
    <property type="entry name" value="CoA-Trfase_III_dom3_sf"/>
</dbReference>
<evidence type="ECO:0000313" key="3">
    <source>
        <dbReference type="Proteomes" id="UP000838878"/>
    </source>
</evidence>
<dbReference type="Gene3D" id="3.40.50.10540">
    <property type="entry name" value="Crotonobetainyl-coa:carnitine coa-transferase, domain 1"/>
    <property type="match status" value="1"/>
</dbReference>
<feature type="non-terminal residue" evidence="2">
    <location>
        <position position="377"/>
    </location>
</feature>
<dbReference type="GO" id="GO:0008206">
    <property type="term" value="P:bile acid metabolic process"/>
    <property type="evidence" value="ECO:0007669"/>
    <property type="project" value="TreeGrafter"/>
</dbReference>
<dbReference type="Proteomes" id="UP000838878">
    <property type="component" value="Chromosome 5"/>
</dbReference>
<dbReference type="PANTHER" id="PTHR48228:SF5">
    <property type="entry name" value="ALPHA-METHYLACYL-COA RACEMASE"/>
    <property type="match status" value="1"/>
</dbReference>
<evidence type="ECO:0000313" key="2">
    <source>
        <dbReference type="EMBL" id="CAH0726106.1"/>
    </source>
</evidence>
<dbReference type="InterPro" id="IPR003673">
    <property type="entry name" value="CoA-Trfase_fam_III"/>
</dbReference>
<comment type="similarity">
    <text evidence="1">Belongs to the CoA-transferase III family.</text>
</comment>
<dbReference type="EMBL" id="OV170225">
    <property type="protein sequence ID" value="CAH0726106.1"/>
    <property type="molecule type" value="Genomic_DNA"/>
</dbReference>
<organism evidence="2 3">
    <name type="scientific">Brenthis ino</name>
    <name type="common">lesser marbled fritillary</name>
    <dbReference type="NCBI Taxonomy" id="405034"/>
    <lineage>
        <taxon>Eukaryota</taxon>
        <taxon>Metazoa</taxon>
        <taxon>Ecdysozoa</taxon>
        <taxon>Arthropoda</taxon>
        <taxon>Hexapoda</taxon>
        <taxon>Insecta</taxon>
        <taxon>Pterygota</taxon>
        <taxon>Neoptera</taxon>
        <taxon>Endopterygota</taxon>
        <taxon>Lepidoptera</taxon>
        <taxon>Glossata</taxon>
        <taxon>Ditrysia</taxon>
        <taxon>Papilionoidea</taxon>
        <taxon>Nymphalidae</taxon>
        <taxon>Heliconiinae</taxon>
        <taxon>Argynnini</taxon>
        <taxon>Brenthis</taxon>
    </lineage>
</organism>
<dbReference type="GO" id="GO:0005739">
    <property type="term" value="C:mitochondrion"/>
    <property type="evidence" value="ECO:0007669"/>
    <property type="project" value="TreeGrafter"/>
</dbReference>
<dbReference type="InterPro" id="IPR050509">
    <property type="entry name" value="CoA-transferase_III"/>
</dbReference>
<gene>
    <name evidence="2" type="ORF">BINO364_LOCUS11611</name>
</gene>
<dbReference type="InterPro" id="IPR023606">
    <property type="entry name" value="CoA-Trfase_III_dom_1_sf"/>
</dbReference>
<name>A0A8J9YHC7_9NEOP</name>
<accession>A0A8J9YHC7</accession>
<protein>
    <recommendedName>
        <fullName evidence="4">Alpha-methylacyl-CoA racemase</fullName>
    </recommendedName>
</protein>
<dbReference type="Pfam" id="PF02515">
    <property type="entry name" value="CoA_transf_3"/>
    <property type="match status" value="1"/>
</dbReference>
<dbReference type="Gene3D" id="3.30.1540.10">
    <property type="entry name" value="formyl-coa transferase, domain 3"/>
    <property type="match status" value="1"/>
</dbReference>
<keyword evidence="3" id="KW-1185">Reference proteome</keyword>
<sequence length="377" mass="41466">MALKGIKVIEMLGLAPGPFCGSILSDFGATVTVIHRIGPSGLDVMSNGKRNISLDLKSKEGIRILKKLCGTSDVLIDTYRPGVLEKLGLGPDILLKENDRLIFARLTGYGQHGYYRNKAGHDINYVAMSGILAMLSKNNEPPQPPLNIIADFAGGSVLCAFGILLALLERTKSGKGQIVDASMTEGAAYVASWLFKSRELSIWNGEPGSNILDGGVPYYATYKTKDGKFMAVGALEPQFYRNFLKGLNLSEDIYAQGEIELCKTKFTEVFQTKTQDEWCTIFKDLDACVTPVLDTRMAYKHECNSSRKSFYINNENFIVPEPAPKLSNTPGIASGKQIKPEGGQHTVEVLQELGYTSQEIQEFIESNCIYVHKKSKL</sequence>